<name>M2QNY5_CERS8</name>
<dbReference type="Pfam" id="PF04082">
    <property type="entry name" value="Fungal_trans"/>
    <property type="match status" value="1"/>
</dbReference>
<dbReference type="PANTHER" id="PTHR47338">
    <property type="entry name" value="ZN(II)2CYS6 TRANSCRIPTION FACTOR (EUROFUNG)-RELATED"/>
    <property type="match status" value="1"/>
</dbReference>
<evidence type="ECO:0000256" key="5">
    <source>
        <dbReference type="ARBA" id="ARBA00023242"/>
    </source>
</evidence>
<evidence type="ECO:0000256" key="1">
    <source>
        <dbReference type="ARBA" id="ARBA00004123"/>
    </source>
</evidence>
<gene>
    <name evidence="9" type="ORF">CERSUDRAFT_159114</name>
</gene>
<dbReference type="SMART" id="SM00066">
    <property type="entry name" value="GAL4"/>
    <property type="match status" value="1"/>
</dbReference>
<dbReference type="STRING" id="914234.M2QNY5"/>
<comment type="subcellular location">
    <subcellularLocation>
        <location evidence="1">Nucleus</location>
    </subcellularLocation>
</comment>
<dbReference type="InterPro" id="IPR001138">
    <property type="entry name" value="Zn2Cys6_DnaBD"/>
</dbReference>
<dbReference type="HOGENOM" id="CLU_022337_1_0_1"/>
<dbReference type="PANTHER" id="PTHR47338:SF29">
    <property type="entry name" value="ZN(2)-C6 FUNGAL-TYPE DOMAIN-CONTAINING PROTEIN"/>
    <property type="match status" value="1"/>
</dbReference>
<dbReference type="GO" id="GO:0005634">
    <property type="term" value="C:nucleus"/>
    <property type="evidence" value="ECO:0007669"/>
    <property type="project" value="UniProtKB-SubCell"/>
</dbReference>
<accession>M2QNY5</accession>
<dbReference type="EMBL" id="KB445804">
    <property type="protein sequence ID" value="EMD33865.1"/>
    <property type="molecule type" value="Genomic_DNA"/>
</dbReference>
<keyword evidence="2" id="KW-0479">Metal-binding</keyword>
<dbReference type="AlphaFoldDB" id="M2QNY5"/>
<keyword evidence="5" id="KW-0539">Nucleus</keyword>
<keyword evidence="4" id="KW-0804">Transcription</keyword>
<dbReference type="PROSITE" id="PS50048">
    <property type="entry name" value="ZN2_CY6_FUNGAL_2"/>
    <property type="match status" value="1"/>
</dbReference>
<evidence type="ECO:0000313" key="10">
    <source>
        <dbReference type="Proteomes" id="UP000016930"/>
    </source>
</evidence>
<evidence type="ECO:0008006" key="11">
    <source>
        <dbReference type="Google" id="ProtNLM"/>
    </source>
</evidence>
<feature type="region of interest" description="Disordered" evidence="6">
    <location>
        <begin position="1"/>
        <end position="22"/>
    </location>
</feature>
<organism evidence="9 10">
    <name type="scientific">Ceriporiopsis subvermispora (strain B)</name>
    <name type="common">White-rot fungus</name>
    <name type="synonym">Gelatoporia subvermispora</name>
    <dbReference type="NCBI Taxonomy" id="914234"/>
    <lineage>
        <taxon>Eukaryota</taxon>
        <taxon>Fungi</taxon>
        <taxon>Dikarya</taxon>
        <taxon>Basidiomycota</taxon>
        <taxon>Agaricomycotina</taxon>
        <taxon>Agaricomycetes</taxon>
        <taxon>Polyporales</taxon>
        <taxon>Gelatoporiaceae</taxon>
        <taxon>Gelatoporia</taxon>
    </lineage>
</organism>
<feature type="domain" description="Zn(2)-C6 fungal-type" evidence="7">
    <location>
        <begin position="23"/>
        <end position="55"/>
    </location>
</feature>
<keyword evidence="3" id="KW-0805">Transcription regulation</keyword>
<dbReference type="PROSITE" id="PS50073">
    <property type="entry name" value="COPPER_FIST_2"/>
    <property type="match status" value="1"/>
</dbReference>
<evidence type="ECO:0000259" key="8">
    <source>
        <dbReference type="PROSITE" id="PS50073"/>
    </source>
</evidence>
<proteinExistence type="predicted"/>
<dbReference type="InterPro" id="IPR007219">
    <property type="entry name" value="XnlR_reg_dom"/>
</dbReference>
<dbReference type="InterPro" id="IPR036864">
    <property type="entry name" value="Zn2-C6_fun-type_DNA-bd_sf"/>
</dbReference>
<sequence length="580" mass="63990">MSTLQGQQNPHQTPSGRAPRGSACLNCRRRKLRCDGGKPICAQCIRTHREEDCEYTDGANLSLTQVLEENIVNLEARIYELEHPELVAPPVMLHNPTDPSVMAPTLPPGAASSSIGIQPAASLNVPVPIPTQLSGAQMSLLYNESPIQLAPEIMPMVIDFFLLHSSQVGFFLHKPRFVHLIRQQDPQTRNSRVSSALVNAVYLWGIQFSGDTGLLQHEQSFLSRAVQALSDDLANVQTHNVTFLIQAEVLLATYFFAHGRFLEGRYHCSAAVALALSTKLNRIRSANSPSLRTDWIRTTGFDIPAPADPVEEGERINAFWMVYVLHKSWSVGLGSPSQINDENGAQIDTPWPLEIEQYEQGGMPSNFRSSRTMQLFLNNTMPFGAVQGTSTLALRAQAVALFDRATYLSSIWSPTMQNAERFWTDVVTLDTVVNQFINNLLPLEAAGDPDATRNLLLTHTFARTSLIQIYSTFRGMEGLSQAQDLTAARAAVVALDKVNLLDFVHVDPIFGILWTAVCRTLIAYAGAGPVRLRELQTSERELKAALQQVLTAMIAYSDKSILMANQVGKVRQEMLTGGIQ</sequence>
<reference evidence="9 10" key="1">
    <citation type="journal article" date="2012" name="Proc. Natl. Acad. Sci. U.S.A.">
        <title>Comparative genomics of Ceriporiopsis subvermispora and Phanerochaete chrysosporium provide insight into selective ligninolysis.</title>
        <authorList>
            <person name="Fernandez-Fueyo E."/>
            <person name="Ruiz-Duenas F.J."/>
            <person name="Ferreira P."/>
            <person name="Floudas D."/>
            <person name="Hibbett D.S."/>
            <person name="Canessa P."/>
            <person name="Larrondo L.F."/>
            <person name="James T.Y."/>
            <person name="Seelenfreund D."/>
            <person name="Lobos S."/>
            <person name="Polanco R."/>
            <person name="Tello M."/>
            <person name="Honda Y."/>
            <person name="Watanabe T."/>
            <person name="Watanabe T."/>
            <person name="Ryu J.S."/>
            <person name="Kubicek C.P."/>
            <person name="Schmoll M."/>
            <person name="Gaskell J."/>
            <person name="Hammel K.E."/>
            <person name="St John F.J."/>
            <person name="Vanden Wymelenberg A."/>
            <person name="Sabat G."/>
            <person name="Splinter BonDurant S."/>
            <person name="Syed K."/>
            <person name="Yadav J.S."/>
            <person name="Doddapaneni H."/>
            <person name="Subramanian V."/>
            <person name="Lavin J.L."/>
            <person name="Oguiza J.A."/>
            <person name="Perez G."/>
            <person name="Pisabarro A.G."/>
            <person name="Ramirez L."/>
            <person name="Santoyo F."/>
            <person name="Master E."/>
            <person name="Coutinho P.M."/>
            <person name="Henrissat B."/>
            <person name="Lombard V."/>
            <person name="Magnuson J.K."/>
            <person name="Kuees U."/>
            <person name="Hori C."/>
            <person name="Igarashi K."/>
            <person name="Samejima M."/>
            <person name="Held B.W."/>
            <person name="Barry K.W."/>
            <person name="LaButti K.M."/>
            <person name="Lapidus A."/>
            <person name="Lindquist E.A."/>
            <person name="Lucas S.M."/>
            <person name="Riley R."/>
            <person name="Salamov A.A."/>
            <person name="Hoffmeister D."/>
            <person name="Schwenk D."/>
            <person name="Hadar Y."/>
            <person name="Yarden O."/>
            <person name="de Vries R.P."/>
            <person name="Wiebenga A."/>
            <person name="Stenlid J."/>
            <person name="Eastwood D."/>
            <person name="Grigoriev I.V."/>
            <person name="Berka R.M."/>
            <person name="Blanchette R.A."/>
            <person name="Kersten P."/>
            <person name="Martinez A.T."/>
            <person name="Vicuna R."/>
            <person name="Cullen D."/>
        </authorList>
    </citation>
    <scope>NUCLEOTIDE SEQUENCE [LARGE SCALE GENOMIC DNA]</scope>
    <source>
        <strain evidence="9 10">B</strain>
    </source>
</reference>
<protein>
    <recommendedName>
        <fullName evidence="11">Zn(2)-C6 fungal-type domain-containing protein</fullName>
    </recommendedName>
</protein>
<dbReference type="CDD" id="cd12148">
    <property type="entry name" value="fungal_TF_MHR"/>
    <property type="match status" value="1"/>
</dbReference>
<dbReference type="GO" id="GO:0000981">
    <property type="term" value="F:DNA-binding transcription factor activity, RNA polymerase II-specific"/>
    <property type="evidence" value="ECO:0007669"/>
    <property type="project" value="InterPro"/>
</dbReference>
<dbReference type="GO" id="GO:0008270">
    <property type="term" value="F:zinc ion binding"/>
    <property type="evidence" value="ECO:0007669"/>
    <property type="project" value="InterPro"/>
</dbReference>
<feature type="domain" description="Copper-fist" evidence="8">
    <location>
        <begin position="35"/>
        <end position="57"/>
    </location>
</feature>
<evidence type="ECO:0000256" key="6">
    <source>
        <dbReference type="SAM" id="MobiDB-lite"/>
    </source>
</evidence>
<evidence type="ECO:0000313" key="9">
    <source>
        <dbReference type="EMBL" id="EMD33865.1"/>
    </source>
</evidence>
<evidence type="ECO:0000256" key="4">
    <source>
        <dbReference type="ARBA" id="ARBA00023163"/>
    </source>
</evidence>
<evidence type="ECO:0000256" key="2">
    <source>
        <dbReference type="ARBA" id="ARBA00022723"/>
    </source>
</evidence>
<evidence type="ECO:0000256" key="3">
    <source>
        <dbReference type="ARBA" id="ARBA00023015"/>
    </source>
</evidence>
<dbReference type="Proteomes" id="UP000016930">
    <property type="component" value="Unassembled WGS sequence"/>
</dbReference>
<dbReference type="InterPro" id="IPR001083">
    <property type="entry name" value="Cu_fist_DNA-bd_dom"/>
</dbReference>
<dbReference type="Gene3D" id="4.10.240.10">
    <property type="entry name" value="Zn(2)-C6 fungal-type DNA-binding domain"/>
    <property type="match status" value="1"/>
</dbReference>
<dbReference type="OrthoDB" id="2309723at2759"/>
<evidence type="ECO:0000259" key="7">
    <source>
        <dbReference type="PROSITE" id="PS50048"/>
    </source>
</evidence>
<dbReference type="CDD" id="cd00067">
    <property type="entry name" value="GAL4"/>
    <property type="match status" value="1"/>
</dbReference>
<dbReference type="GO" id="GO:0006351">
    <property type="term" value="P:DNA-templated transcription"/>
    <property type="evidence" value="ECO:0007669"/>
    <property type="project" value="InterPro"/>
</dbReference>
<dbReference type="Pfam" id="PF00172">
    <property type="entry name" value="Zn_clus"/>
    <property type="match status" value="1"/>
</dbReference>
<keyword evidence="10" id="KW-1185">Reference proteome</keyword>
<dbReference type="SUPFAM" id="SSF57701">
    <property type="entry name" value="Zn2/Cys6 DNA-binding domain"/>
    <property type="match status" value="1"/>
</dbReference>
<dbReference type="InterPro" id="IPR050815">
    <property type="entry name" value="TF_fung"/>
</dbReference>
<dbReference type="GO" id="GO:0005507">
    <property type="term" value="F:copper ion binding"/>
    <property type="evidence" value="ECO:0007669"/>
    <property type="project" value="InterPro"/>
</dbReference>
<dbReference type="GO" id="GO:0003677">
    <property type="term" value="F:DNA binding"/>
    <property type="evidence" value="ECO:0007669"/>
    <property type="project" value="InterPro"/>
</dbReference>
<feature type="compositionally biased region" description="Polar residues" evidence="6">
    <location>
        <begin position="1"/>
        <end position="15"/>
    </location>
</feature>
<dbReference type="PROSITE" id="PS00463">
    <property type="entry name" value="ZN2_CY6_FUNGAL_1"/>
    <property type="match status" value="1"/>
</dbReference>